<evidence type="ECO:0000256" key="3">
    <source>
        <dbReference type="ARBA" id="ARBA00022989"/>
    </source>
</evidence>
<keyword evidence="3 5" id="KW-1133">Transmembrane helix</keyword>
<accession>A0A917W045</accession>
<evidence type="ECO:0000256" key="4">
    <source>
        <dbReference type="ARBA" id="ARBA00023136"/>
    </source>
</evidence>
<dbReference type="RefSeq" id="WP_229669690.1">
    <property type="nucleotide sequence ID" value="NZ_BMMZ01000002.1"/>
</dbReference>
<comment type="caution">
    <text evidence="6">The sequence shown here is derived from an EMBL/GenBank/DDBJ whole genome shotgun (WGS) entry which is preliminary data.</text>
</comment>
<organism evidence="6 7">
    <name type="scientific">Microlunatus endophyticus</name>
    <dbReference type="NCBI Taxonomy" id="1716077"/>
    <lineage>
        <taxon>Bacteria</taxon>
        <taxon>Bacillati</taxon>
        <taxon>Actinomycetota</taxon>
        <taxon>Actinomycetes</taxon>
        <taxon>Propionibacteriales</taxon>
        <taxon>Propionibacteriaceae</taxon>
        <taxon>Microlunatus</taxon>
    </lineage>
</organism>
<evidence type="ECO:0000313" key="6">
    <source>
        <dbReference type="EMBL" id="GGL52181.1"/>
    </source>
</evidence>
<dbReference type="GO" id="GO:0004671">
    <property type="term" value="F:protein C-terminal S-isoprenylcysteine carboxyl O-methyltransferase activity"/>
    <property type="evidence" value="ECO:0007669"/>
    <property type="project" value="InterPro"/>
</dbReference>
<keyword evidence="6" id="KW-0808">Transferase</keyword>
<name>A0A917W045_9ACTN</name>
<proteinExistence type="predicted"/>
<evidence type="ECO:0000256" key="1">
    <source>
        <dbReference type="ARBA" id="ARBA00004141"/>
    </source>
</evidence>
<dbReference type="AlphaFoldDB" id="A0A917W045"/>
<evidence type="ECO:0000256" key="5">
    <source>
        <dbReference type="SAM" id="Phobius"/>
    </source>
</evidence>
<keyword evidence="6" id="KW-0489">Methyltransferase</keyword>
<dbReference type="GO" id="GO:0032259">
    <property type="term" value="P:methylation"/>
    <property type="evidence" value="ECO:0007669"/>
    <property type="project" value="UniProtKB-KW"/>
</dbReference>
<gene>
    <name evidence="6" type="ORF">GCM10011575_08010</name>
</gene>
<keyword evidence="2 5" id="KW-0812">Transmembrane</keyword>
<feature type="transmembrane region" description="Helical" evidence="5">
    <location>
        <begin position="70"/>
        <end position="91"/>
    </location>
</feature>
<sequence>MASLLWFTILVLAVGCERLAELVVATRNRRWALDHGGIEYGRRHYPLIVALHIGLLAGCLVETWVRRPEFVAGLGIPMFVLVLAGEALRWWCITTLGSRWNTRVIVFPGLALVRRGPYRILSHPNYLAVVIEGAALPLVHTAWITALAFTVLNGAALTLRIRVENRALAQARAA</sequence>
<keyword evidence="7" id="KW-1185">Reference proteome</keyword>
<dbReference type="Proteomes" id="UP000613840">
    <property type="component" value="Unassembled WGS sequence"/>
</dbReference>
<dbReference type="GO" id="GO:0016020">
    <property type="term" value="C:membrane"/>
    <property type="evidence" value="ECO:0007669"/>
    <property type="project" value="UniProtKB-SubCell"/>
</dbReference>
<reference evidence="6" key="1">
    <citation type="journal article" date="2014" name="Int. J. Syst. Evol. Microbiol.">
        <title>Complete genome sequence of Corynebacterium casei LMG S-19264T (=DSM 44701T), isolated from a smear-ripened cheese.</title>
        <authorList>
            <consortium name="US DOE Joint Genome Institute (JGI-PGF)"/>
            <person name="Walter F."/>
            <person name="Albersmeier A."/>
            <person name="Kalinowski J."/>
            <person name="Ruckert C."/>
        </authorList>
    </citation>
    <scope>NUCLEOTIDE SEQUENCE</scope>
    <source>
        <strain evidence="6">CGMCC 4.7306</strain>
    </source>
</reference>
<feature type="transmembrane region" description="Helical" evidence="5">
    <location>
        <begin position="44"/>
        <end position="65"/>
    </location>
</feature>
<protein>
    <submittedName>
        <fullName evidence="6">Isoprenylcysteine carboxyl methyltransferase</fullName>
    </submittedName>
</protein>
<keyword evidence="4 5" id="KW-0472">Membrane</keyword>
<evidence type="ECO:0000313" key="7">
    <source>
        <dbReference type="Proteomes" id="UP000613840"/>
    </source>
</evidence>
<reference evidence="6" key="2">
    <citation type="submission" date="2020-09" db="EMBL/GenBank/DDBJ databases">
        <authorList>
            <person name="Sun Q."/>
            <person name="Zhou Y."/>
        </authorList>
    </citation>
    <scope>NUCLEOTIDE SEQUENCE</scope>
    <source>
        <strain evidence="6">CGMCC 4.7306</strain>
    </source>
</reference>
<dbReference type="Gene3D" id="1.20.120.1630">
    <property type="match status" value="1"/>
</dbReference>
<comment type="subcellular location">
    <subcellularLocation>
        <location evidence="1">Membrane</location>
        <topology evidence="1">Multi-pass membrane protein</topology>
    </subcellularLocation>
</comment>
<dbReference type="Pfam" id="PF04140">
    <property type="entry name" value="ICMT"/>
    <property type="match status" value="1"/>
</dbReference>
<dbReference type="InterPro" id="IPR007269">
    <property type="entry name" value="ICMT_MeTrfase"/>
</dbReference>
<evidence type="ECO:0000256" key="2">
    <source>
        <dbReference type="ARBA" id="ARBA00022692"/>
    </source>
</evidence>
<dbReference type="EMBL" id="BMMZ01000002">
    <property type="protein sequence ID" value="GGL52181.1"/>
    <property type="molecule type" value="Genomic_DNA"/>
</dbReference>